<reference evidence="4 5" key="1">
    <citation type="submission" date="2019-12" db="EMBL/GenBank/DDBJ databases">
        <title>Novel species isolated from a subtropical stream in China.</title>
        <authorList>
            <person name="Lu H."/>
        </authorList>
    </citation>
    <scope>NUCLEOTIDE SEQUENCE [LARGE SCALE GENOMIC DNA]</scope>
    <source>
        <strain evidence="4 5">DS3</strain>
    </source>
</reference>
<comment type="caution">
    <text evidence="4">The sequence shown here is derived from an EMBL/GenBank/DDBJ whole genome shotgun (WGS) entry which is preliminary data.</text>
</comment>
<dbReference type="PANTHER" id="PTHR21666:SF270">
    <property type="entry name" value="MUREIN HYDROLASE ACTIVATOR ENVC"/>
    <property type="match status" value="1"/>
</dbReference>
<evidence type="ECO:0000313" key="5">
    <source>
        <dbReference type="Proteomes" id="UP000448575"/>
    </source>
</evidence>
<dbReference type="AlphaFoldDB" id="A0A6N9HAP2"/>
<sequence length="234" mass="24724">MAKITNILLLVLLAGANFVQPASAMPEPLDLPPPAQPKDQQWRLPLEAGRVSSFFGAARGRRAHGGIDFSVPHNTPVMATNHGTVVASSMGYKGDSKYGNVVVIEHEGGLRSLYAHLNKRHVNVGDTVAAGELIGLSGATGKSTGPHLHLEAYQDGTRIDPNRFLLANLEDGALPSAMRAKRTGVEEVPPTPRSKAGNGASKKSKGKATRVASAKSSKKKTQLAQKSGKSRKRA</sequence>
<dbReference type="SUPFAM" id="SSF51261">
    <property type="entry name" value="Duplicated hybrid motif"/>
    <property type="match status" value="1"/>
</dbReference>
<dbReference type="PANTHER" id="PTHR21666">
    <property type="entry name" value="PEPTIDASE-RELATED"/>
    <property type="match status" value="1"/>
</dbReference>
<protein>
    <submittedName>
        <fullName evidence="4">Peptidoglycan DD-metalloendopeptidase family protein</fullName>
    </submittedName>
</protein>
<proteinExistence type="predicted"/>
<feature type="region of interest" description="Disordered" evidence="1">
    <location>
        <begin position="180"/>
        <end position="234"/>
    </location>
</feature>
<evidence type="ECO:0000259" key="3">
    <source>
        <dbReference type="Pfam" id="PF01551"/>
    </source>
</evidence>
<evidence type="ECO:0000256" key="1">
    <source>
        <dbReference type="SAM" id="MobiDB-lite"/>
    </source>
</evidence>
<dbReference type="CDD" id="cd12797">
    <property type="entry name" value="M23_peptidase"/>
    <property type="match status" value="1"/>
</dbReference>
<organism evidence="4 5">
    <name type="scientific">Pseudoduganella guangdongensis</name>
    <dbReference type="NCBI Taxonomy" id="2692179"/>
    <lineage>
        <taxon>Bacteria</taxon>
        <taxon>Pseudomonadati</taxon>
        <taxon>Pseudomonadota</taxon>
        <taxon>Betaproteobacteria</taxon>
        <taxon>Burkholderiales</taxon>
        <taxon>Oxalobacteraceae</taxon>
        <taxon>Telluria group</taxon>
        <taxon>Pseudoduganella</taxon>
    </lineage>
</organism>
<gene>
    <name evidence="4" type="ORF">GTP41_00180</name>
</gene>
<evidence type="ECO:0000313" key="4">
    <source>
        <dbReference type="EMBL" id="MYN00506.1"/>
    </source>
</evidence>
<evidence type="ECO:0000256" key="2">
    <source>
        <dbReference type="SAM" id="SignalP"/>
    </source>
</evidence>
<dbReference type="GO" id="GO:0004222">
    <property type="term" value="F:metalloendopeptidase activity"/>
    <property type="evidence" value="ECO:0007669"/>
    <property type="project" value="TreeGrafter"/>
</dbReference>
<feature type="signal peptide" evidence="2">
    <location>
        <begin position="1"/>
        <end position="24"/>
    </location>
</feature>
<dbReference type="InterPro" id="IPR011055">
    <property type="entry name" value="Dup_hybrid_motif"/>
</dbReference>
<dbReference type="InterPro" id="IPR016047">
    <property type="entry name" value="M23ase_b-sheet_dom"/>
</dbReference>
<dbReference type="EMBL" id="WWCJ01000001">
    <property type="protein sequence ID" value="MYN00506.1"/>
    <property type="molecule type" value="Genomic_DNA"/>
</dbReference>
<dbReference type="InterPro" id="IPR050570">
    <property type="entry name" value="Cell_wall_metabolism_enzyme"/>
</dbReference>
<dbReference type="RefSeq" id="WP_161023537.1">
    <property type="nucleotide sequence ID" value="NZ_WWCJ01000001.1"/>
</dbReference>
<dbReference type="Pfam" id="PF01551">
    <property type="entry name" value="Peptidase_M23"/>
    <property type="match status" value="1"/>
</dbReference>
<accession>A0A6N9HAP2</accession>
<dbReference type="Gene3D" id="2.70.70.10">
    <property type="entry name" value="Glucose Permease (Domain IIA)"/>
    <property type="match status" value="1"/>
</dbReference>
<feature type="domain" description="M23ase beta-sheet core" evidence="3">
    <location>
        <begin position="63"/>
        <end position="161"/>
    </location>
</feature>
<keyword evidence="5" id="KW-1185">Reference proteome</keyword>
<name>A0A6N9HAP2_9BURK</name>
<feature type="chain" id="PRO_5027110829" evidence="2">
    <location>
        <begin position="25"/>
        <end position="234"/>
    </location>
</feature>
<dbReference type="Proteomes" id="UP000448575">
    <property type="component" value="Unassembled WGS sequence"/>
</dbReference>
<keyword evidence="2" id="KW-0732">Signal</keyword>